<evidence type="ECO:0000256" key="8">
    <source>
        <dbReference type="SAM" id="Phobius"/>
    </source>
</evidence>
<proteinExistence type="predicted"/>
<evidence type="ECO:0000256" key="4">
    <source>
        <dbReference type="ARBA" id="ARBA00022970"/>
    </source>
</evidence>
<feature type="transmembrane region" description="Helical" evidence="8">
    <location>
        <begin position="473"/>
        <end position="491"/>
    </location>
</feature>
<dbReference type="InterPro" id="IPR004840">
    <property type="entry name" value="Amino_acid_permease_CS"/>
</dbReference>
<dbReference type="InterPro" id="IPR050524">
    <property type="entry name" value="APC_YAT"/>
</dbReference>
<dbReference type="VEuPathDB" id="FungiDB:TREMEDRAFT_63071"/>
<dbReference type="STRING" id="5217.A0A4Q1BVG3"/>
<dbReference type="PIRSF" id="PIRSF006060">
    <property type="entry name" value="AA_transporter"/>
    <property type="match status" value="1"/>
</dbReference>
<reference evidence="10 11" key="1">
    <citation type="submission" date="2016-06" db="EMBL/GenBank/DDBJ databases">
        <title>Evolution of pathogenesis and genome organization in the Tremellales.</title>
        <authorList>
            <person name="Cuomo C."/>
            <person name="Litvintseva A."/>
            <person name="Heitman J."/>
            <person name="Chen Y."/>
            <person name="Sun S."/>
            <person name="Springer D."/>
            <person name="Dromer F."/>
            <person name="Young S."/>
            <person name="Zeng Q."/>
            <person name="Chapman S."/>
            <person name="Gujja S."/>
            <person name="Saif S."/>
            <person name="Birren B."/>
        </authorList>
    </citation>
    <scope>NUCLEOTIDE SEQUENCE [LARGE SCALE GENOMIC DNA]</scope>
    <source>
        <strain evidence="10 11">ATCC 28783</strain>
    </source>
</reference>
<dbReference type="Proteomes" id="UP000289152">
    <property type="component" value="Unassembled WGS sequence"/>
</dbReference>
<dbReference type="Gene3D" id="1.20.1740.10">
    <property type="entry name" value="Amino acid/polyamine transporter I"/>
    <property type="match status" value="1"/>
</dbReference>
<dbReference type="GO" id="GO:0015171">
    <property type="term" value="F:amino acid transmembrane transporter activity"/>
    <property type="evidence" value="ECO:0007669"/>
    <property type="project" value="TreeGrafter"/>
</dbReference>
<sequence>MNDMISPVPSDDDTNGKKEKEFKSDEGSQEVDKEVMVLPVEQGEDNKIDVHTHLYDGLQRNMEQRHLQMIALAGTVGVGFFLGSGKAIAHGGPVGALLAYMLIGSVSYCLLMSVGEMAVYAPISGGFIHLVERFFNPSVGFAMGWQTVYSGIITVPNEIISASILMSFWDDAFPVGRQALYLTLLAICCASVNFLGVRWFGESEFIFACIKIALIVGLILGGLIVDLGGSPSGDRIGFRYWRNPGAFAEYHYAGNLGKFLGWSTDLLQAAFSFLGMEQIAVAAAEVKNPRVSVAKAFRRIFYRICLFYVIGIFIVGMLVPYNNPKLLQSTGTAASSPFVLAFNLAGIKVLPSIINAAVLTSAFSAGSSALYLTSRMLYGLGLRGHAPKIFAKTTKKGLPIVALMTVTLFTSLSFMQLGAGGETALNWLSNLSSLSGFINWCTLSITFLRFKAGCEAQGIDRTKFHFWNRYQPWPAYWVIFWCIIVIVFNGWEVFTKGGWNTSNFIVSYINLPIFFLLILGYWFIKRPRHLHSAELDFVSNIPTDAEVSYEEPPPKNLFYKVCNYLFT</sequence>
<evidence type="ECO:0000256" key="3">
    <source>
        <dbReference type="ARBA" id="ARBA00022692"/>
    </source>
</evidence>
<feature type="transmembrane region" description="Helical" evidence="8">
    <location>
        <begin position="180"/>
        <end position="199"/>
    </location>
</feature>
<evidence type="ECO:0000313" key="11">
    <source>
        <dbReference type="Proteomes" id="UP000289152"/>
    </source>
</evidence>
<evidence type="ECO:0000256" key="5">
    <source>
        <dbReference type="ARBA" id="ARBA00022989"/>
    </source>
</evidence>
<dbReference type="AlphaFoldDB" id="A0A4Q1BVG3"/>
<dbReference type="EMBL" id="SDIL01000003">
    <property type="protein sequence ID" value="RXK42115.1"/>
    <property type="molecule type" value="Genomic_DNA"/>
</dbReference>
<feature type="compositionally biased region" description="Basic and acidic residues" evidence="7">
    <location>
        <begin position="14"/>
        <end position="30"/>
    </location>
</feature>
<name>A0A4Q1BVG3_TREME</name>
<dbReference type="FunFam" id="1.20.1740.10:FF:000006">
    <property type="entry name" value="General amino acid permease"/>
    <property type="match status" value="1"/>
</dbReference>
<feature type="transmembrane region" description="Helical" evidence="8">
    <location>
        <begin position="431"/>
        <end position="452"/>
    </location>
</feature>
<protein>
    <recommendedName>
        <fullName evidence="9">Amino acid permease/ SLC12A domain-containing protein</fullName>
    </recommendedName>
</protein>
<feature type="transmembrane region" description="Helical" evidence="8">
    <location>
        <begin position="147"/>
        <end position="168"/>
    </location>
</feature>
<feature type="transmembrane region" description="Helical" evidence="8">
    <location>
        <begin position="94"/>
        <end position="111"/>
    </location>
</feature>
<evidence type="ECO:0000256" key="7">
    <source>
        <dbReference type="SAM" id="MobiDB-lite"/>
    </source>
</evidence>
<keyword evidence="11" id="KW-1185">Reference proteome</keyword>
<dbReference type="Pfam" id="PF00324">
    <property type="entry name" value="AA_permease"/>
    <property type="match status" value="1"/>
</dbReference>
<keyword evidence="5 8" id="KW-1133">Transmembrane helix</keyword>
<feature type="transmembrane region" description="Helical" evidence="8">
    <location>
        <begin position="69"/>
        <end position="88"/>
    </location>
</feature>
<evidence type="ECO:0000259" key="9">
    <source>
        <dbReference type="Pfam" id="PF00324"/>
    </source>
</evidence>
<evidence type="ECO:0000256" key="1">
    <source>
        <dbReference type="ARBA" id="ARBA00004141"/>
    </source>
</evidence>
<keyword evidence="4" id="KW-0029">Amino-acid transport</keyword>
<feature type="transmembrane region" description="Helical" evidence="8">
    <location>
        <begin position="398"/>
        <end position="419"/>
    </location>
</feature>
<evidence type="ECO:0000313" key="10">
    <source>
        <dbReference type="EMBL" id="RXK42115.1"/>
    </source>
</evidence>
<accession>A0A4Q1BVG3</accession>
<feature type="domain" description="Amino acid permease/ SLC12A" evidence="9">
    <location>
        <begin position="66"/>
        <end position="527"/>
    </location>
</feature>
<dbReference type="PANTHER" id="PTHR43341">
    <property type="entry name" value="AMINO ACID PERMEASE"/>
    <property type="match status" value="1"/>
</dbReference>
<dbReference type="PANTHER" id="PTHR43341:SF20">
    <property type="entry name" value="AAT FAMILY AMINO ACID TRANSPORTER"/>
    <property type="match status" value="1"/>
</dbReference>
<keyword evidence="3 8" id="KW-0812">Transmembrane</keyword>
<comment type="subcellular location">
    <subcellularLocation>
        <location evidence="1">Membrane</location>
        <topology evidence="1">Multi-pass membrane protein</topology>
    </subcellularLocation>
</comment>
<comment type="caution">
    <text evidence="10">The sequence shown here is derived from an EMBL/GenBank/DDBJ whole genome shotgun (WGS) entry which is preliminary data.</text>
</comment>
<dbReference type="InterPro" id="IPR004841">
    <property type="entry name" value="AA-permease/SLC12A_dom"/>
</dbReference>
<dbReference type="InParanoid" id="A0A4Q1BVG3"/>
<evidence type="ECO:0000256" key="2">
    <source>
        <dbReference type="ARBA" id="ARBA00022448"/>
    </source>
</evidence>
<evidence type="ECO:0000256" key="6">
    <source>
        <dbReference type="ARBA" id="ARBA00023136"/>
    </source>
</evidence>
<dbReference type="PROSITE" id="PS00218">
    <property type="entry name" value="AMINO_ACID_PERMEASE_1"/>
    <property type="match status" value="1"/>
</dbReference>
<dbReference type="OrthoDB" id="10062876at2759"/>
<keyword evidence="6 8" id="KW-0472">Membrane</keyword>
<feature type="region of interest" description="Disordered" evidence="7">
    <location>
        <begin position="1"/>
        <end position="30"/>
    </location>
</feature>
<dbReference type="GO" id="GO:0016020">
    <property type="term" value="C:membrane"/>
    <property type="evidence" value="ECO:0007669"/>
    <property type="project" value="UniProtKB-SubCell"/>
</dbReference>
<feature type="transmembrane region" description="Helical" evidence="8">
    <location>
        <begin position="300"/>
        <end position="321"/>
    </location>
</feature>
<feature type="transmembrane region" description="Helical" evidence="8">
    <location>
        <begin position="503"/>
        <end position="524"/>
    </location>
</feature>
<keyword evidence="2" id="KW-0813">Transport</keyword>
<feature type="transmembrane region" description="Helical" evidence="8">
    <location>
        <begin position="205"/>
        <end position="225"/>
    </location>
</feature>
<organism evidence="10 11">
    <name type="scientific">Tremella mesenterica</name>
    <name type="common">Jelly fungus</name>
    <dbReference type="NCBI Taxonomy" id="5217"/>
    <lineage>
        <taxon>Eukaryota</taxon>
        <taxon>Fungi</taxon>
        <taxon>Dikarya</taxon>
        <taxon>Basidiomycota</taxon>
        <taxon>Agaricomycotina</taxon>
        <taxon>Tremellomycetes</taxon>
        <taxon>Tremellales</taxon>
        <taxon>Tremellaceae</taxon>
        <taxon>Tremella</taxon>
    </lineage>
</organism>
<gene>
    <name evidence="10" type="ORF">M231_00472</name>
</gene>